<dbReference type="PANTHER" id="PTHR27005:SF283">
    <property type="entry name" value="OS02G0633066 PROTEIN"/>
    <property type="match status" value="1"/>
</dbReference>
<organism evidence="16 17">
    <name type="scientific">Urochloa decumbens</name>
    <dbReference type="NCBI Taxonomy" id="240449"/>
    <lineage>
        <taxon>Eukaryota</taxon>
        <taxon>Viridiplantae</taxon>
        <taxon>Streptophyta</taxon>
        <taxon>Embryophyta</taxon>
        <taxon>Tracheophyta</taxon>
        <taxon>Spermatophyta</taxon>
        <taxon>Magnoliopsida</taxon>
        <taxon>Liliopsida</taxon>
        <taxon>Poales</taxon>
        <taxon>Poaceae</taxon>
        <taxon>PACMAD clade</taxon>
        <taxon>Panicoideae</taxon>
        <taxon>Panicodae</taxon>
        <taxon>Paniceae</taxon>
        <taxon>Melinidinae</taxon>
        <taxon>Urochloa</taxon>
    </lineage>
</organism>
<dbReference type="InterPro" id="IPR018097">
    <property type="entry name" value="EGF_Ca-bd_CS"/>
</dbReference>
<sequence>MRSSTVSLIPQSAKVLYAAATVALVLWPAAATQIGLPGCPTKCGNVSVPYPFGISPRCYLPGFNLTCDTSQTPPQLLLGDGSMQVTNISLNDSTVHVIGPGMTTRLASYSSEEYVWNGTWGGPEWGLIDGGPYVLAEDRNEFILISCNYVAKLMIGGGNRTIINGCASFCYADNNGPYVLGDGTSASGNSTSVKRCSGVGCCQVPIIEAASSYVVYVLPLENNRDMVEILLLIAEQGWFGRFSADTLFDLWNGMGIPMVLAWAVTSTELRPNETRDGDDTCPKDLGSNTCHSTHSSCTSSLLKSPYSNHTGSYTCKCWEGYEGNPYLSDGCQDIDECTLPGKCYGSCTNIPANFSCQCPQGTNGDPYTPNGCLQSHSSHLGLSIGLGIGSGAVLLFVVLGTTFIIRKVKSQRKKKLRQRFFNQNRGQLLQQLVCQRVDIAERMIITLKELEKATNNFDKARELGGGGHGTVYKGILSSLHIVAIKKSKIVVQREINDFINEVAILSQINHRNIVKLLGCCLETEVPVLVYEFITNGTLYHHLHVEAPLSLPWKDRLRIGVETARALAYLHSFVSMPVIHRDIKSPNILLEDNLRVKLSDFGASRYIPIDRTGVDTVVQGTFGYLDPTYYSTGHLTEKSDVYSFGVILIELLTRKKPVSYRSAEGYGLVKHYVTLLSEGKLDHILDPQITREGDGEVIDVALLAAICVKFTREERPTMRQVEMTLESIHAAKECVSSDVADDESDRDYCTWRNGLVVGGTDMDNMRTLVDNNEAHS</sequence>
<evidence type="ECO:0000256" key="11">
    <source>
        <dbReference type="ARBA" id="ARBA00023157"/>
    </source>
</evidence>
<keyword evidence="12" id="KW-0325">Glycoprotein</keyword>
<evidence type="ECO:0000256" key="12">
    <source>
        <dbReference type="ARBA" id="ARBA00023180"/>
    </source>
</evidence>
<dbReference type="PROSITE" id="PS00107">
    <property type="entry name" value="PROTEIN_KINASE_ATP"/>
    <property type="match status" value="1"/>
</dbReference>
<dbReference type="PROSITE" id="PS01187">
    <property type="entry name" value="EGF_CA"/>
    <property type="match status" value="1"/>
</dbReference>
<evidence type="ECO:0000313" key="16">
    <source>
        <dbReference type="EMBL" id="CAL4964661.1"/>
    </source>
</evidence>
<evidence type="ECO:0000256" key="14">
    <source>
        <dbReference type="SAM" id="Phobius"/>
    </source>
</evidence>
<proteinExistence type="predicted"/>
<evidence type="ECO:0000259" key="15">
    <source>
        <dbReference type="PROSITE" id="PS50011"/>
    </source>
</evidence>
<protein>
    <recommendedName>
        <fullName evidence="15">Protein kinase domain-containing protein</fullName>
    </recommendedName>
</protein>
<gene>
    <name evidence="16" type="ORF">URODEC1_LOCUS46815</name>
</gene>
<dbReference type="GO" id="GO:0005524">
    <property type="term" value="F:ATP binding"/>
    <property type="evidence" value="ECO:0007669"/>
    <property type="project" value="UniProtKB-UniRule"/>
</dbReference>
<evidence type="ECO:0000256" key="7">
    <source>
        <dbReference type="ARBA" id="ARBA00022777"/>
    </source>
</evidence>
<comment type="subcellular location">
    <subcellularLocation>
        <location evidence="1">Membrane</location>
        <topology evidence="1">Single-pass type I membrane protein</topology>
    </subcellularLocation>
</comment>
<keyword evidence="11" id="KW-1015">Disulfide bond</keyword>
<name>A0ABC8ZQV5_9POAL</name>
<dbReference type="PROSITE" id="PS00010">
    <property type="entry name" value="ASX_HYDROXYL"/>
    <property type="match status" value="1"/>
</dbReference>
<keyword evidence="2" id="KW-0723">Serine/threonine-protein kinase</keyword>
<dbReference type="PROSITE" id="PS50011">
    <property type="entry name" value="PROTEIN_KINASE_DOM"/>
    <property type="match status" value="1"/>
</dbReference>
<dbReference type="InterPro" id="IPR001881">
    <property type="entry name" value="EGF-like_Ca-bd_dom"/>
</dbReference>
<evidence type="ECO:0000256" key="9">
    <source>
        <dbReference type="ARBA" id="ARBA00022989"/>
    </source>
</evidence>
<dbReference type="Pfam" id="PF13947">
    <property type="entry name" value="GUB_WAK_bind"/>
    <property type="match status" value="1"/>
</dbReference>
<evidence type="ECO:0000256" key="6">
    <source>
        <dbReference type="ARBA" id="ARBA00022741"/>
    </source>
</evidence>
<dbReference type="Pfam" id="PF07714">
    <property type="entry name" value="PK_Tyr_Ser-Thr"/>
    <property type="match status" value="1"/>
</dbReference>
<dbReference type="EMBL" id="OZ075129">
    <property type="protein sequence ID" value="CAL4964661.1"/>
    <property type="molecule type" value="Genomic_DNA"/>
</dbReference>
<keyword evidence="4 14" id="KW-0812">Transmembrane</keyword>
<evidence type="ECO:0000256" key="10">
    <source>
        <dbReference type="ARBA" id="ARBA00023136"/>
    </source>
</evidence>
<keyword evidence="3" id="KW-0808">Transferase</keyword>
<dbReference type="AlphaFoldDB" id="A0ABC8ZQV5"/>
<dbReference type="SUPFAM" id="SSF57184">
    <property type="entry name" value="Growth factor receptor domain"/>
    <property type="match status" value="1"/>
</dbReference>
<reference evidence="16" key="1">
    <citation type="submission" date="2024-10" db="EMBL/GenBank/DDBJ databases">
        <authorList>
            <person name="Ryan C."/>
        </authorList>
    </citation>
    <scope>NUCLEOTIDE SEQUENCE [LARGE SCALE GENOMIC DNA]</scope>
</reference>
<dbReference type="InterPro" id="IPR009030">
    <property type="entry name" value="Growth_fac_rcpt_cys_sf"/>
</dbReference>
<dbReference type="InterPro" id="IPR008271">
    <property type="entry name" value="Ser/Thr_kinase_AS"/>
</dbReference>
<dbReference type="Gene3D" id="1.10.510.10">
    <property type="entry name" value="Transferase(Phosphotransferase) domain 1"/>
    <property type="match status" value="1"/>
</dbReference>
<dbReference type="InterPro" id="IPR001245">
    <property type="entry name" value="Ser-Thr/Tyr_kinase_cat_dom"/>
</dbReference>
<keyword evidence="10 14" id="KW-0472">Membrane</keyword>
<dbReference type="GO" id="GO:0004674">
    <property type="term" value="F:protein serine/threonine kinase activity"/>
    <property type="evidence" value="ECO:0007669"/>
    <property type="project" value="UniProtKB-KW"/>
</dbReference>
<keyword evidence="5" id="KW-0732">Signal</keyword>
<keyword evidence="8 13" id="KW-0067">ATP-binding</keyword>
<dbReference type="InterPro" id="IPR000719">
    <property type="entry name" value="Prot_kinase_dom"/>
</dbReference>
<dbReference type="GO" id="GO:0016020">
    <property type="term" value="C:membrane"/>
    <property type="evidence" value="ECO:0007669"/>
    <property type="project" value="UniProtKB-SubCell"/>
</dbReference>
<keyword evidence="6 13" id="KW-0547">Nucleotide-binding</keyword>
<dbReference type="SMART" id="SM00179">
    <property type="entry name" value="EGF_CA"/>
    <property type="match status" value="1"/>
</dbReference>
<dbReference type="SUPFAM" id="SSF56112">
    <property type="entry name" value="Protein kinase-like (PK-like)"/>
    <property type="match status" value="1"/>
</dbReference>
<dbReference type="SMART" id="SM00220">
    <property type="entry name" value="S_TKc"/>
    <property type="match status" value="1"/>
</dbReference>
<keyword evidence="17" id="KW-1185">Reference proteome</keyword>
<dbReference type="InterPro" id="IPR017441">
    <property type="entry name" value="Protein_kinase_ATP_BS"/>
</dbReference>
<dbReference type="FunFam" id="3.30.200.20:FF:000043">
    <property type="entry name" value="Wall-associated receptor kinase 2"/>
    <property type="match status" value="1"/>
</dbReference>
<dbReference type="Gene3D" id="3.30.200.20">
    <property type="entry name" value="Phosphorylase Kinase, domain 1"/>
    <property type="match status" value="1"/>
</dbReference>
<dbReference type="InterPro" id="IPR011009">
    <property type="entry name" value="Kinase-like_dom_sf"/>
</dbReference>
<keyword evidence="7" id="KW-0418">Kinase</keyword>
<evidence type="ECO:0000313" key="17">
    <source>
        <dbReference type="Proteomes" id="UP001497457"/>
    </source>
</evidence>
<dbReference type="FunFam" id="1.10.510.10:FF:000084">
    <property type="entry name" value="Wall-associated receptor kinase 2"/>
    <property type="match status" value="1"/>
</dbReference>
<dbReference type="InterPro" id="IPR025287">
    <property type="entry name" value="WAK_GUB"/>
</dbReference>
<dbReference type="CDD" id="cd00054">
    <property type="entry name" value="EGF_CA"/>
    <property type="match status" value="1"/>
</dbReference>
<dbReference type="Gene3D" id="2.10.25.10">
    <property type="entry name" value="Laminin"/>
    <property type="match status" value="1"/>
</dbReference>
<feature type="binding site" evidence="13">
    <location>
        <position position="486"/>
    </location>
    <ligand>
        <name>ATP</name>
        <dbReference type="ChEBI" id="CHEBI:30616"/>
    </ligand>
</feature>
<evidence type="ECO:0000256" key="13">
    <source>
        <dbReference type="PROSITE-ProRule" id="PRU10141"/>
    </source>
</evidence>
<evidence type="ECO:0000256" key="5">
    <source>
        <dbReference type="ARBA" id="ARBA00022729"/>
    </source>
</evidence>
<evidence type="ECO:0000256" key="2">
    <source>
        <dbReference type="ARBA" id="ARBA00022527"/>
    </source>
</evidence>
<evidence type="ECO:0000256" key="4">
    <source>
        <dbReference type="ARBA" id="ARBA00022692"/>
    </source>
</evidence>
<evidence type="ECO:0000256" key="8">
    <source>
        <dbReference type="ARBA" id="ARBA00022840"/>
    </source>
</evidence>
<feature type="transmembrane region" description="Helical" evidence="14">
    <location>
        <begin position="380"/>
        <end position="405"/>
    </location>
</feature>
<accession>A0ABC8ZQV5</accession>
<feature type="domain" description="Protein kinase" evidence="15">
    <location>
        <begin position="457"/>
        <end position="731"/>
    </location>
</feature>
<dbReference type="Proteomes" id="UP001497457">
    <property type="component" value="Chromosome 19rd"/>
</dbReference>
<keyword evidence="9 14" id="KW-1133">Transmembrane helix</keyword>
<evidence type="ECO:0000256" key="3">
    <source>
        <dbReference type="ARBA" id="ARBA00022679"/>
    </source>
</evidence>
<evidence type="ECO:0000256" key="1">
    <source>
        <dbReference type="ARBA" id="ARBA00004479"/>
    </source>
</evidence>
<dbReference type="InterPro" id="IPR000152">
    <property type="entry name" value="EGF-type_Asp/Asn_hydroxyl_site"/>
</dbReference>
<dbReference type="PANTHER" id="PTHR27005">
    <property type="entry name" value="WALL-ASSOCIATED RECEPTOR KINASE-LIKE 21"/>
    <property type="match status" value="1"/>
</dbReference>
<dbReference type="InterPro" id="IPR045274">
    <property type="entry name" value="WAK-like"/>
</dbReference>
<dbReference type="PROSITE" id="PS00108">
    <property type="entry name" value="PROTEIN_KINASE_ST"/>
    <property type="match status" value="1"/>
</dbReference>